<dbReference type="RefSeq" id="WP_114642418.1">
    <property type="nucleotide sequence ID" value="NZ_JAACIO010000014.1"/>
</dbReference>
<keyword evidence="2" id="KW-1185">Reference proteome</keyword>
<sequence>MFEFKVDGALDIGSSGIKVALYKNKKIDKVGFVNYADMTEEKIIALQESLEILEKKINLKGKNLIVTMPASKFYVKTLEYNNTKEEDAEADLEAKIEEDLEDIISGYTKDEFITQIETVYENDLYKKLLVITIPIEEIEKIMGILSQFKIRVLKIIPDFIALNDLVDLLDQKSEEETAENIMIVDIGGETSKIFMSTLGTLNMLRIVGIGGNDFTEIIKDHEMLDYEGAELEKQQLELGDDEARDYKTQGEMSMFKDLTSIVNELTTQIEDSLEYFNTNLAEGRISKIILTGGGALIKGFKTYFDDAFEIPCEGIDLNLLNLDYKNIEDKELLSSFKMTTLVGALIKEVG</sequence>
<dbReference type="Proteomes" id="UP000263486">
    <property type="component" value="Unassembled WGS sequence"/>
</dbReference>
<dbReference type="EMBL" id="QUAJ01000013">
    <property type="protein sequence ID" value="REI41060.1"/>
    <property type="molecule type" value="Genomic_DNA"/>
</dbReference>
<name>A0ABX9KGJ6_9FUSO</name>
<dbReference type="Gene3D" id="3.30.420.40">
    <property type="match status" value="2"/>
</dbReference>
<dbReference type="InterPro" id="IPR005883">
    <property type="entry name" value="PilM"/>
</dbReference>
<evidence type="ECO:0008006" key="3">
    <source>
        <dbReference type="Google" id="ProtNLM"/>
    </source>
</evidence>
<evidence type="ECO:0000313" key="2">
    <source>
        <dbReference type="Proteomes" id="UP000263486"/>
    </source>
</evidence>
<dbReference type="InterPro" id="IPR043129">
    <property type="entry name" value="ATPase_NBD"/>
</dbReference>
<reference evidence="1 2" key="1">
    <citation type="submission" date="2018-08" db="EMBL/GenBank/DDBJ databases">
        <title>Draft genome sequence of Psychrilyobacter sp. strain SD5 isolated from Black Sea water.</title>
        <authorList>
            <person name="Yadav S."/>
            <person name="Villanueva L."/>
            <person name="Damste J.S.S."/>
        </authorList>
    </citation>
    <scope>NUCLEOTIDE SEQUENCE [LARGE SCALE GENOMIC DNA]</scope>
    <source>
        <strain evidence="1 2">SD5</strain>
    </source>
</reference>
<accession>A0ABX9KGJ6</accession>
<gene>
    <name evidence="1" type="ORF">DYH56_08470</name>
</gene>
<evidence type="ECO:0000313" key="1">
    <source>
        <dbReference type="EMBL" id="REI41060.1"/>
    </source>
</evidence>
<dbReference type="SUPFAM" id="SSF53067">
    <property type="entry name" value="Actin-like ATPase domain"/>
    <property type="match status" value="1"/>
</dbReference>
<comment type="caution">
    <text evidence="1">The sequence shown here is derived from an EMBL/GenBank/DDBJ whole genome shotgun (WGS) entry which is preliminary data.</text>
</comment>
<organism evidence="1 2">
    <name type="scientific">Psychrilyobacter piezotolerans</name>
    <dbReference type="NCBI Taxonomy" id="2293438"/>
    <lineage>
        <taxon>Bacteria</taxon>
        <taxon>Fusobacteriati</taxon>
        <taxon>Fusobacteriota</taxon>
        <taxon>Fusobacteriia</taxon>
        <taxon>Fusobacteriales</taxon>
        <taxon>Fusobacteriaceae</taxon>
        <taxon>Psychrilyobacter</taxon>
    </lineage>
</organism>
<dbReference type="PANTHER" id="PTHR32432">
    <property type="entry name" value="CELL DIVISION PROTEIN FTSA-RELATED"/>
    <property type="match status" value="1"/>
</dbReference>
<proteinExistence type="predicted"/>
<dbReference type="PANTHER" id="PTHR32432:SF3">
    <property type="entry name" value="ETHANOLAMINE UTILIZATION PROTEIN EUTJ"/>
    <property type="match status" value="1"/>
</dbReference>
<protein>
    <recommendedName>
        <fullName evidence="3">Type IV pilus assembly protein PilM</fullName>
    </recommendedName>
</protein>
<dbReference type="InterPro" id="IPR050696">
    <property type="entry name" value="FtsA/MreB"/>
</dbReference>
<dbReference type="Pfam" id="PF11104">
    <property type="entry name" value="PilM_2"/>
    <property type="match status" value="1"/>
</dbReference>
<dbReference type="Gene3D" id="3.30.1490.300">
    <property type="match status" value="1"/>
</dbReference>